<name>A0A3M0KV54_HIRRU</name>
<evidence type="ECO:0000313" key="2">
    <source>
        <dbReference type="Proteomes" id="UP000269221"/>
    </source>
</evidence>
<keyword evidence="2" id="KW-1185">Reference proteome</keyword>
<sequence length="90" mass="10134">MSAGNKVLPALGSKNALQCYMFRAEWRKVEETSKELEKHDDSKFADDTNLSCAVVTTEESNAIQGTWTSLISGTHMYLRIVNESKSRQLH</sequence>
<accession>A0A3M0KV54</accession>
<gene>
    <name evidence="1" type="ORF">DUI87_05746</name>
</gene>
<reference evidence="1 2" key="1">
    <citation type="submission" date="2018-07" db="EMBL/GenBank/DDBJ databases">
        <title>A high quality draft genome assembly of the barn swallow (H. rustica rustica).</title>
        <authorList>
            <person name="Formenti G."/>
            <person name="Chiara M."/>
            <person name="Poveda L."/>
            <person name="Francoijs K.-J."/>
            <person name="Bonisoli-Alquati A."/>
            <person name="Canova L."/>
            <person name="Gianfranceschi L."/>
            <person name="Horner D.S."/>
            <person name="Saino N."/>
        </authorList>
    </citation>
    <scope>NUCLEOTIDE SEQUENCE [LARGE SCALE GENOMIC DNA]</scope>
    <source>
        <strain evidence="1">Chelidonia</strain>
        <tissue evidence="1">Blood</tissue>
    </source>
</reference>
<organism evidence="1 2">
    <name type="scientific">Hirundo rustica rustica</name>
    <dbReference type="NCBI Taxonomy" id="333673"/>
    <lineage>
        <taxon>Eukaryota</taxon>
        <taxon>Metazoa</taxon>
        <taxon>Chordata</taxon>
        <taxon>Craniata</taxon>
        <taxon>Vertebrata</taxon>
        <taxon>Euteleostomi</taxon>
        <taxon>Archelosauria</taxon>
        <taxon>Archosauria</taxon>
        <taxon>Dinosauria</taxon>
        <taxon>Saurischia</taxon>
        <taxon>Theropoda</taxon>
        <taxon>Coelurosauria</taxon>
        <taxon>Aves</taxon>
        <taxon>Neognathae</taxon>
        <taxon>Neoaves</taxon>
        <taxon>Telluraves</taxon>
        <taxon>Australaves</taxon>
        <taxon>Passeriformes</taxon>
        <taxon>Sylvioidea</taxon>
        <taxon>Hirundinidae</taxon>
        <taxon>Hirundo</taxon>
    </lineage>
</organism>
<dbReference type="AlphaFoldDB" id="A0A3M0KV54"/>
<proteinExistence type="predicted"/>
<protein>
    <submittedName>
        <fullName evidence="1">Uncharacterized protein</fullName>
    </submittedName>
</protein>
<comment type="caution">
    <text evidence="1">The sequence shown here is derived from an EMBL/GenBank/DDBJ whole genome shotgun (WGS) entry which is preliminary data.</text>
</comment>
<dbReference type="Proteomes" id="UP000269221">
    <property type="component" value="Unassembled WGS sequence"/>
</dbReference>
<dbReference type="EMBL" id="QRBI01000099">
    <property type="protein sequence ID" value="RMC17169.1"/>
    <property type="molecule type" value="Genomic_DNA"/>
</dbReference>
<evidence type="ECO:0000313" key="1">
    <source>
        <dbReference type="EMBL" id="RMC17169.1"/>
    </source>
</evidence>